<dbReference type="AlphaFoldDB" id="A0A9N9NU54"/>
<dbReference type="EMBL" id="CAJVQA010020541">
    <property type="protein sequence ID" value="CAG8764267.1"/>
    <property type="molecule type" value="Genomic_DNA"/>
</dbReference>
<keyword evidence="2" id="KW-1185">Reference proteome</keyword>
<reference evidence="1" key="1">
    <citation type="submission" date="2021-06" db="EMBL/GenBank/DDBJ databases">
        <authorList>
            <person name="Kallberg Y."/>
            <person name="Tangrot J."/>
            <person name="Rosling A."/>
        </authorList>
    </citation>
    <scope>NUCLEOTIDE SEQUENCE</scope>
    <source>
        <strain evidence="1">FL966</strain>
    </source>
</reference>
<evidence type="ECO:0000313" key="2">
    <source>
        <dbReference type="Proteomes" id="UP000789759"/>
    </source>
</evidence>
<accession>A0A9N9NU54</accession>
<dbReference type="OrthoDB" id="2333208at2759"/>
<comment type="caution">
    <text evidence="1">The sequence shown here is derived from an EMBL/GenBank/DDBJ whole genome shotgun (WGS) entry which is preliminary data.</text>
</comment>
<sequence>MMVLTSNYTLTLPPTLISSNNQNIIFCFLCGQHFKTPGGLARHNTIIKKYNQSSKIVRIPKKVLKEFKQTLVFLIHQKLSNNFNHMGHQSFHVLCSKSLFFEIFRGHIHYSKANVYKCIFRGQNMYQTLAQVFDSNE</sequence>
<dbReference type="Proteomes" id="UP000789759">
    <property type="component" value="Unassembled WGS sequence"/>
</dbReference>
<gene>
    <name evidence="1" type="ORF">CPELLU_LOCUS15496</name>
</gene>
<proteinExistence type="predicted"/>
<organism evidence="1 2">
    <name type="scientific">Cetraspora pellucida</name>
    <dbReference type="NCBI Taxonomy" id="1433469"/>
    <lineage>
        <taxon>Eukaryota</taxon>
        <taxon>Fungi</taxon>
        <taxon>Fungi incertae sedis</taxon>
        <taxon>Mucoromycota</taxon>
        <taxon>Glomeromycotina</taxon>
        <taxon>Glomeromycetes</taxon>
        <taxon>Diversisporales</taxon>
        <taxon>Gigasporaceae</taxon>
        <taxon>Cetraspora</taxon>
    </lineage>
</organism>
<name>A0A9N9NU54_9GLOM</name>
<evidence type="ECO:0000313" key="1">
    <source>
        <dbReference type="EMBL" id="CAG8764267.1"/>
    </source>
</evidence>
<protein>
    <submittedName>
        <fullName evidence="1">17668_t:CDS:1</fullName>
    </submittedName>
</protein>